<evidence type="ECO:0000313" key="2">
    <source>
        <dbReference type="EMBL" id="ENZ81694.1"/>
    </source>
</evidence>
<organism evidence="2 3">
    <name type="scientific">Caulobacter vibrioides OR37</name>
    <dbReference type="NCBI Taxonomy" id="1292034"/>
    <lineage>
        <taxon>Bacteria</taxon>
        <taxon>Pseudomonadati</taxon>
        <taxon>Pseudomonadota</taxon>
        <taxon>Alphaproteobacteria</taxon>
        <taxon>Caulobacterales</taxon>
        <taxon>Caulobacteraceae</taxon>
        <taxon>Caulobacter</taxon>
    </lineage>
</organism>
<dbReference type="InterPro" id="IPR004360">
    <property type="entry name" value="Glyas_Fos-R_dOase_dom"/>
</dbReference>
<dbReference type="CDD" id="cd07263">
    <property type="entry name" value="VOC_like"/>
    <property type="match status" value="1"/>
</dbReference>
<dbReference type="PATRIC" id="fig|1292034.3.peg.2439"/>
<dbReference type="AlphaFoldDB" id="R0EI74"/>
<evidence type="ECO:0000259" key="1">
    <source>
        <dbReference type="PROSITE" id="PS51819"/>
    </source>
</evidence>
<reference evidence="2 3" key="1">
    <citation type="journal article" date="2013" name="Genome Announc.">
        <title>Draft Genome Sequence for Caulobacter sp. Strain OR37, a Bacterium Tolerant to Heavy Metals.</title>
        <authorList>
            <person name="Utturkar S.M."/>
            <person name="Bollmann A."/>
            <person name="Brzoska R.M."/>
            <person name="Klingeman D.M."/>
            <person name="Epstein S.E."/>
            <person name="Palumbo A.V."/>
            <person name="Brown S.D."/>
        </authorList>
    </citation>
    <scope>NUCLEOTIDE SEQUENCE [LARGE SCALE GENOMIC DNA]</scope>
    <source>
        <strain evidence="2 3">OR37</strain>
    </source>
</reference>
<keyword evidence="2" id="KW-0456">Lyase</keyword>
<dbReference type="PANTHER" id="PTHR36437:SF2">
    <property type="entry name" value="GLYOXALASE_BLEOMYCIN RESISTANCE PROTEIN_DIOXYGENASE"/>
    <property type="match status" value="1"/>
</dbReference>
<dbReference type="EMBL" id="APMP01000014">
    <property type="protein sequence ID" value="ENZ81694.1"/>
    <property type="molecule type" value="Genomic_DNA"/>
</dbReference>
<feature type="domain" description="VOC" evidence="1">
    <location>
        <begin position="4"/>
        <end position="126"/>
    </location>
</feature>
<dbReference type="SUPFAM" id="SSF54593">
    <property type="entry name" value="Glyoxalase/Bleomycin resistance protein/Dihydroxybiphenyl dioxygenase"/>
    <property type="match status" value="1"/>
</dbReference>
<comment type="caution">
    <text evidence="2">The sequence shown here is derived from an EMBL/GenBank/DDBJ whole genome shotgun (WGS) entry which is preliminary data.</text>
</comment>
<proteinExistence type="predicted"/>
<protein>
    <submittedName>
        <fullName evidence="2">Lactoylglutathione lyase-like lyase</fullName>
    </submittedName>
</protein>
<dbReference type="Pfam" id="PF00903">
    <property type="entry name" value="Glyoxalase"/>
    <property type="match status" value="1"/>
</dbReference>
<sequence length="129" mass="13947" precursor="true">MARRVALVTLLVADYDEAIAFYVGKLGFSLVEDTDMGGGKRWVVVSPGTDGTDFLLARAIGEQASAIGRQGGGRVWLFLHTDDFAGDHARMAAAGVTFLEEPRREAYGTVAVFEDIAGNRWDLLEPKKG</sequence>
<dbReference type="InterPro" id="IPR029068">
    <property type="entry name" value="Glyas_Bleomycin-R_OHBP_Dase"/>
</dbReference>
<dbReference type="Gene3D" id="3.10.180.10">
    <property type="entry name" value="2,3-Dihydroxybiphenyl 1,2-Dioxygenase, domain 1"/>
    <property type="match status" value="1"/>
</dbReference>
<dbReference type="PROSITE" id="PS51819">
    <property type="entry name" value="VOC"/>
    <property type="match status" value="1"/>
</dbReference>
<gene>
    <name evidence="2" type="ORF">OR37_02455</name>
</gene>
<dbReference type="STRING" id="1292034.OR37_02455"/>
<dbReference type="RefSeq" id="WP_004620124.1">
    <property type="nucleotide sequence ID" value="NZ_APMP01000014.1"/>
</dbReference>
<accession>R0EI74</accession>
<keyword evidence="3" id="KW-1185">Reference proteome</keyword>
<dbReference type="Proteomes" id="UP000013063">
    <property type="component" value="Unassembled WGS sequence"/>
</dbReference>
<evidence type="ECO:0000313" key="3">
    <source>
        <dbReference type="Proteomes" id="UP000013063"/>
    </source>
</evidence>
<dbReference type="PANTHER" id="PTHR36437">
    <property type="entry name" value="GLYOXALASE/BLEOMYCIN RESISTANCE PROTEIN/DIOXYGENASE"/>
    <property type="match status" value="1"/>
</dbReference>
<dbReference type="InterPro" id="IPR037523">
    <property type="entry name" value="VOC_core"/>
</dbReference>
<dbReference type="GO" id="GO:0016829">
    <property type="term" value="F:lyase activity"/>
    <property type="evidence" value="ECO:0007669"/>
    <property type="project" value="UniProtKB-KW"/>
</dbReference>
<name>R0EI74_CAUVI</name>
<dbReference type="eggNOG" id="COG0346">
    <property type="taxonomic scope" value="Bacteria"/>
</dbReference>
<dbReference type="OrthoDB" id="9794917at2"/>